<keyword evidence="2" id="KW-0812">Transmembrane</keyword>
<dbReference type="PROSITE" id="PS50175">
    <property type="entry name" value="ASP_PROT_RETROV"/>
    <property type="match status" value="1"/>
</dbReference>
<dbReference type="EMBL" id="JACHKA010000001">
    <property type="protein sequence ID" value="MBB5984915.1"/>
    <property type="molecule type" value="Genomic_DNA"/>
</dbReference>
<keyword evidence="4" id="KW-0645">Protease</keyword>
<gene>
    <name evidence="4" type="ORF">HNP60_000889</name>
</gene>
<dbReference type="NCBIfam" id="TIGR02281">
    <property type="entry name" value="clan_AA_DTGA"/>
    <property type="match status" value="1"/>
</dbReference>
<feature type="domain" description="Peptidase A2" evidence="3">
    <location>
        <begin position="102"/>
        <end position="181"/>
    </location>
</feature>
<dbReference type="RefSeq" id="WP_184150634.1">
    <property type="nucleotide sequence ID" value="NZ_JACHKA010000001.1"/>
</dbReference>
<dbReference type="SUPFAM" id="SSF50630">
    <property type="entry name" value="Acid proteases"/>
    <property type="match status" value="1"/>
</dbReference>
<proteinExistence type="predicted"/>
<sequence length="216" mass="23358">MPITTNPEWQQLALYAAGAALLLIILFNIPYVGRILRALLSFAILVFCLFLLFQHAPFDPNLARLTDRMGIDGQRIEGEEVHIPMARDGHFWADVRINGVKRRMLIDSGATITALSAQTADLASVQRDASMVPVILRTANGAVEARTGTVERLQLGGIQAQGLKVVISPALGPMDVLGMNFLSKLASWRVEGRTLILVPPRATAAGEPGSAEHAPF</sequence>
<dbReference type="Pfam" id="PF13975">
    <property type="entry name" value="gag-asp_proteas"/>
    <property type="match status" value="1"/>
</dbReference>
<dbReference type="InterPro" id="IPR021109">
    <property type="entry name" value="Peptidase_aspartic_dom_sf"/>
</dbReference>
<evidence type="ECO:0000313" key="5">
    <source>
        <dbReference type="Proteomes" id="UP001138540"/>
    </source>
</evidence>
<keyword evidence="2" id="KW-0472">Membrane</keyword>
<dbReference type="CDD" id="cd05483">
    <property type="entry name" value="retropepsin_like_bacteria"/>
    <property type="match status" value="1"/>
</dbReference>
<evidence type="ECO:0000313" key="4">
    <source>
        <dbReference type="EMBL" id="MBB5984915.1"/>
    </source>
</evidence>
<dbReference type="GO" id="GO:0008233">
    <property type="term" value="F:peptidase activity"/>
    <property type="evidence" value="ECO:0007669"/>
    <property type="project" value="UniProtKB-KW"/>
</dbReference>
<name>A0ABR6NCA1_9SPHN</name>
<protein>
    <submittedName>
        <fullName evidence="4">Aspartyl protease family protein</fullName>
    </submittedName>
</protein>
<comment type="caution">
    <text evidence="4">The sequence shown here is derived from an EMBL/GenBank/DDBJ whole genome shotgun (WGS) entry which is preliminary data.</text>
</comment>
<keyword evidence="5" id="KW-1185">Reference proteome</keyword>
<organism evidence="4 5">
    <name type="scientific">Sphingobium lignivorans</name>
    <dbReference type="NCBI Taxonomy" id="2735886"/>
    <lineage>
        <taxon>Bacteria</taxon>
        <taxon>Pseudomonadati</taxon>
        <taxon>Pseudomonadota</taxon>
        <taxon>Alphaproteobacteria</taxon>
        <taxon>Sphingomonadales</taxon>
        <taxon>Sphingomonadaceae</taxon>
        <taxon>Sphingobium</taxon>
    </lineage>
</organism>
<feature type="transmembrane region" description="Helical" evidence="2">
    <location>
        <begin position="35"/>
        <end position="53"/>
    </location>
</feature>
<dbReference type="Gene3D" id="2.40.70.10">
    <property type="entry name" value="Acid Proteases"/>
    <property type="match status" value="1"/>
</dbReference>
<reference evidence="4 5" key="1">
    <citation type="submission" date="2020-08" db="EMBL/GenBank/DDBJ databases">
        <title>Exploring microbial biodiversity for novel pathways involved in the catabolism of aromatic compounds derived from lignin.</title>
        <authorList>
            <person name="Elkins J."/>
        </authorList>
    </citation>
    <scope>NUCLEOTIDE SEQUENCE [LARGE SCALE GENOMIC DNA]</scope>
    <source>
        <strain evidence="4 5">B1D3A</strain>
    </source>
</reference>
<keyword evidence="2" id="KW-1133">Transmembrane helix</keyword>
<keyword evidence="1" id="KW-0378">Hydrolase</keyword>
<dbReference type="Proteomes" id="UP001138540">
    <property type="component" value="Unassembled WGS sequence"/>
</dbReference>
<accession>A0ABR6NCA1</accession>
<dbReference type="InterPro" id="IPR011969">
    <property type="entry name" value="Clan_AA_Asp_peptidase_C"/>
</dbReference>
<evidence type="ECO:0000256" key="2">
    <source>
        <dbReference type="SAM" id="Phobius"/>
    </source>
</evidence>
<evidence type="ECO:0000256" key="1">
    <source>
        <dbReference type="ARBA" id="ARBA00022801"/>
    </source>
</evidence>
<evidence type="ECO:0000259" key="3">
    <source>
        <dbReference type="PROSITE" id="PS50175"/>
    </source>
</evidence>
<dbReference type="InterPro" id="IPR001995">
    <property type="entry name" value="Peptidase_A2_cat"/>
</dbReference>
<dbReference type="InterPro" id="IPR034122">
    <property type="entry name" value="Retropepsin-like_bacterial"/>
</dbReference>
<feature type="transmembrane region" description="Helical" evidence="2">
    <location>
        <begin position="12"/>
        <end position="29"/>
    </location>
</feature>
<dbReference type="GO" id="GO:0006508">
    <property type="term" value="P:proteolysis"/>
    <property type="evidence" value="ECO:0007669"/>
    <property type="project" value="UniProtKB-KW"/>
</dbReference>